<dbReference type="AlphaFoldDB" id="A0A8K0X2F4"/>
<reference evidence="3" key="1">
    <citation type="journal article" date="2021" name="Nat. Commun.">
        <title>Genetic determinants of endophytism in the Arabidopsis root mycobiome.</title>
        <authorList>
            <person name="Mesny F."/>
            <person name="Miyauchi S."/>
            <person name="Thiergart T."/>
            <person name="Pickel B."/>
            <person name="Atanasova L."/>
            <person name="Karlsson M."/>
            <person name="Huettel B."/>
            <person name="Barry K.W."/>
            <person name="Haridas S."/>
            <person name="Chen C."/>
            <person name="Bauer D."/>
            <person name="Andreopoulos W."/>
            <person name="Pangilinan J."/>
            <person name="LaButti K."/>
            <person name="Riley R."/>
            <person name="Lipzen A."/>
            <person name="Clum A."/>
            <person name="Drula E."/>
            <person name="Henrissat B."/>
            <person name="Kohler A."/>
            <person name="Grigoriev I.V."/>
            <person name="Martin F.M."/>
            <person name="Hacquard S."/>
        </authorList>
    </citation>
    <scope>NUCLEOTIDE SEQUENCE</scope>
    <source>
        <strain evidence="3">MPI-CAGE-AT-0016</strain>
    </source>
</reference>
<evidence type="ECO:0000313" key="3">
    <source>
        <dbReference type="EMBL" id="KAH7361557.1"/>
    </source>
</evidence>
<dbReference type="Pfam" id="PF07859">
    <property type="entry name" value="Abhydrolase_3"/>
    <property type="match status" value="1"/>
</dbReference>
<dbReference type="InterPro" id="IPR050300">
    <property type="entry name" value="GDXG_lipolytic_enzyme"/>
</dbReference>
<dbReference type="InterPro" id="IPR029058">
    <property type="entry name" value="AB_hydrolase_fold"/>
</dbReference>
<organism evidence="3 4">
    <name type="scientific">Plectosphaerella cucumerina</name>
    <dbReference type="NCBI Taxonomy" id="40658"/>
    <lineage>
        <taxon>Eukaryota</taxon>
        <taxon>Fungi</taxon>
        <taxon>Dikarya</taxon>
        <taxon>Ascomycota</taxon>
        <taxon>Pezizomycotina</taxon>
        <taxon>Sordariomycetes</taxon>
        <taxon>Hypocreomycetidae</taxon>
        <taxon>Glomerellales</taxon>
        <taxon>Plectosphaerellaceae</taxon>
        <taxon>Plectosphaerella</taxon>
    </lineage>
</organism>
<dbReference type="PANTHER" id="PTHR48081:SF8">
    <property type="entry name" value="ALPHA_BETA HYDROLASE FOLD-3 DOMAIN-CONTAINING PROTEIN-RELATED"/>
    <property type="match status" value="1"/>
</dbReference>
<protein>
    <submittedName>
        <fullName evidence="3">Alpha/Beta hydrolase protein</fullName>
    </submittedName>
</protein>
<dbReference type="Proteomes" id="UP000813385">
    <property type="component" value="Unassembled WGS sequence"/>
</dbReference>
<dbReference type="PANTHER" id="PTHR48081">
    <property type="entry name" value="AB HYDROLASE SUPERFAMILY PROTEIN C4A8.06C"/>
    <property type="match status" value="1"/>
</dbReference>
<accession>A0A8K0X2F4</accession>
<dbReference type="Gene3D" id="3.40.50.1820">
    <property type="entry name" value="alpha/beta hydrolase"/>
    <property type="match status" value="1"/>
</dbReference>
<dbReference type="SUPFAM" id="SSF53474">
    <property type="entry name" value="alpha/beta-Hydrolases"/>
    <property type="match status" value="1"/>
</dbReference>
<comment type="caution">
    <text evidence="3">The sequence shown here is derived from an EMBL/GenBank/DDBJ whole genome shotgun (WGS) entry which is preliminary data.</text>
</comment>
<evidence type="ECO:0000259" key="2">
    <source>
        <dbReference type="Pfam" id="PF07859"/>
    </source>
</evidence>
<proteinExistence type="predicted"/>
<dbReference type="EMBL" id="JAGPXD010000003">
    <property type="protein sequence ID" value="KAH7361557.1"/>
    <property type="molecule type" value="Genomic_DNA"/>
</dbReference>
<dbReference type="OrthoDB" id="19653at2759"/>
<evidence type="ECO:0000313" key="4">
    <source>
        <dbReference type="Proteomes" id="UP000813385"/>
    </source>
</evidence>
<keyword evidence="1 3" id="KW-0378">Hydrolase</keyword>
<name>A0A8K0X2F4_9PEZI</name>
<feature type="domain" description="Alpha/beta hydrolase fold-3" evidence="2">
    <location>
        <begin position="110"/>
        <end position="301"/>
    </location>
</feature>
<dbReference type="InterPro" id="IPR013094">
    <property type="entry name" value="AB_hydrolase_3"/>
</dbReference>
<keyword evidence="4" id="KW-1185">Reference proteome</keyword>
<gene>
    <name evidence="3" type="ORF">B0T11DRAFT_297124</name>
</gene>
<sequence>MDAPTWSTSILRSCRHFISLQWRPTLDALWYGRHLPWSLRWRLLAFQPLHSIASLSFLPYLFRGPYEVDYIPVAPGRELRVLVFNRRRASADDKRDDDAGRLRPLHVDGHAGGFMGGYPESNVPWCELVAQRTGAVVVSVSYRLAPVHPFPAAIDDVDAIIAWLRDNAAERYGADSNLMTTSGNSAGGNLMLACTQSPECHEPAPTSVKGYVGFYPVLDLLKAPWEKPRPEDFPKVDVLSFLEPLYDSYAALVKATMSDSPRMNPGLAPLETLPKRMLIVMPRLDILPTEIMAFGERVERESRDKSDTDRVLDIIDVKDGFHGYLEVPNTVVPWSKKMEVYEKGLQLLKEVHAERGWKWA</sequence>
<evidence type="ECO:0000256" key="1">
    <source>
        <dbReference type="ARBA" id="ARBA00022801"/>
    </source>
</evidence>
<dbReference type="GO" id="GO:0016787">
    <property type="term" value="F:hydrolase activity"/>
    <property type="evidence" value="ECO:0007669"/>
    <property type="project" value="UniProtKB-KW"/>
</dbReference>